<evidence type="ECO:0000313" key="6">
    <source>
        <dbReference type="EMBL" id="MFB9555936.1"/>
    </source>
</evidence>
<keyword evidence="1" id="KW-0963">Cytoplasm</keyword>
<gene>
    <name evidence="6" type="ORF">ACFFTP_17285</name>
</gene>
<keyword evidence="2" id="KW-0808">Transferase</keyword>
<dbReference type="Gene3D" id="3.40.47.10">
    <property type="match status" value="2"/>
</dbReference>
<evidence type="ECO:0000259" key="4">
    <source>
        <dbReference type="Pfam" id="PF08541"/>
    </source>
</evidence>
<feature type="domain" description="Beta-ketoacyl-[acyl-carrier-protein] synthase III C-terminal" evidence="4">
    <location>
        <begin position="240"/>
        <end position="327"/>
    </location>
</feature>
<dbReference type="SUPFAM" id="SSF53901">
    <property type="entry name" value="Thiolase-like"/>
    <property type="match status" value="1"/>
</dbReference>
<dbReference type="PANTHER" id="PTHR34069:SF2">
    <property type="entry name" value="BETA-KETOACYL-[ACYL-CARRIER-PROTEIN] SYNTHASE III"/>
    <property type="match status" value="1"/>
</dbReference>
<sequence length="330" mass="35554">MTDQRKATRTVGGIVDFEVVFPSSKVEVAELHAASGVPVADILAITHTEEFPALDEDEAAWELAVAAGRAVLDRTGISPDDIGHVVYAGSGEWDQPFWSPAAKVADELGIRHAHCFEVTNFCNGGMTAVRTALAELALGTARHALVLIGDRLSRLVDHEDPESKALFNFGDAPAAVLLGREDCLLDVLASSMRTDPSWADYYSGDIEDDRVLMRRRGRRQGLGDAYLENFPARVDDVLTALGRQVGDVAYLLINQGDKGMHEKLLAALGIPAEKSVFNYHRYGHMGGSDPLIALGDLIAEGRLAPGDLVLVATSGMGFTWGVTALEYRGR</sequence>
<dbReference type="InterPro" id="IPR016039">
    <property type="entry name" value="Thiolase-like"/>
</dbReference>
<evidence type="ECO:0000256" key="3">
    <source>
        <dbReference type="ARBA" id="ARBA00023315"/>
    </source>
</evidence>
<dbReference type="InterPro" id="IPR013747">
    <property type="entry name" value="ACP_syn_III_C"/>
</dbReference>
<evidence type="ECO:0000256" key="1">
    <source>
        <dbReference type="ARBA" id="ARBA00022490"/>
    </source>
</evidence>
<name>A0ABV5QQZ8_9ACTN</name>
<dbReference type="InterPro" id="IPR013751">
    <property type="entry name" value="ACP_syn_III_N"/>
</dbReference>
<evidence type="ECO:0000256" key="2">
    <source>
        <dbReference type="ARBA" id="ARBA00022679"/>
    </source>
</evidence>
<protein>
    <submittedName>
        <fullName evidence="6">3-oxoacyl-ACP synthase III family protein</fullName>
    </submittedName>
</protein>
<dbReference type="PANTHER" id="PTHR34069">
    <property type="entry name" value="3-OXOACYL-[ACYL-CARRIER-PROTEIN] SYNTHASE 3"/>
    <property type="match status" value="1"/>
</dbReference>
<comment type="caution">
    <text evidence="6">The sequence shown here is derived from an EMBL/GenBank/DDBJ whole genome shotgun (WGS) entry which is preliminary data.</text>
</comment>
<reference evidence="6 7" key="1">
    <citation type="submission" date="2024-09" db="EMBL/GenBank/DDBJ databases">
        <authorList>
            <person name="Sun Q."/>
            <person name="Mori K."/>
        </authorList>
    </citation>
    <scope>NUCLEOTIDE SEQUENCE [LARGE SCALE GENOMIC DNA]</scope>
    <source>
        <strain evidence="6 7">JCM 4414</strain>
    </source>
</reference>
<feature type="domain" description="Beta-ketoacyl-[acyl-carrier-protein] synthase III N-terminal" evidence="5">
    <location>
        <begin position="116"/>
        <end position="195"/>
    </location>
</feature>
<dbReference type="RefSeq" id="WP_345485511.1">
    <property type="nucleotide sequence ID" value="NZ_BAAAWU010000001.1"/>
</dbReference>
<organism evidence="6 7">
    <name type="scientific">Streptomyces roseoviridis</name>
    <dbReference type="NCBI Taxonomy" id="67361"/>
    <lineage>
        <taxon>Bacteria</taxon>
        <taxon>Bacillati</taxon>
        <taxon>Actinomycetota</taxon>
        <taxon>Actinomycetes</taxon>
        <taxon>Kitasatosporales</taxon>
        <taxon>Streptomycetaceae</taxon>
        <taxon>Streptomyces</taxon>
    </lineage>
</organism>
<dbReference type="Proteomes" id="UP001589716">
    <property type="component" value="Unassembled WGS sequence"/>
</dbReference>
<keyword evidence="3" id="KW-0012">Acyltransferase</keyword>
<dbReference type="Pfam" id="PF08541">
    <property type="entry name" value="ACP_syn_III_C"/>
    <property type="match status" value="1"/>
</dbReference>
<accession>A0ABV5QQZ8</accession>
<dbReference type="EMBL" id="JBHMCT010000009">
    <property type="protein sequence ID" value="MFB9555936.1"/>
    <property type="molecule type" value="Genomic_DNA"/>
</dbReference>
<proteinExistence type="predicted"/>
<evidence type="ECO:0000259" key="5">
    <source>
        <dbReference type="Pfam" id="PF08545"/>
    </source>
</evidence>
<keyword evidence="7" id="KW-1185">Reference proteome</keyword>
<dbReference type="Pfam" id="PF08545">
    <property type="entry name" value="ACP_syn_III"/>
    <property type="match status" value="1"/>
</dbReference>
<evidence type="ECO:0000313" key="7">
    <source>
        <dbReference type="Proteomes" id="UP001589716"/>
    </source>
</evidence>